<evidence type="ECO:0000313" key="4">
    <source>
        <dbReference type="Proteomes" id="UP001583177"/>
    </source>
</evidence>
<feature type="region of interest" description="Disordered" evidence="2">
    <location>
        <begin position="283"/>
        <end position="330"/>
    </location>
</feature>
<dbReference type="CDD" id="cd14688">
    <property type="entry name" value="bZIP_YAP"/>
    <property type="match status" value="1"/>
</dbReference>
<feature type="compositionally biased region" description="Basic and acidic residues" evidence="2">
    <location>
        <begin position="93"/>
        <end position="108"/>
    </location>
</feature>
<feature type="compositionally biased region" description="Low complexity" evidence="2">
    <location>
        <begin position="46"/>
        <end position="63"/>
    </location>
</feature>
<evidence type="ECO:0000313" key="3">
    <source>
        <dbReference type="EMBL" id="KAL1861617.1"/>
    </source>
</evidence>
<dbReference type="Proteomes" id="UP001583177">
    <property type="component" value="Unassembled WGS sequence"/>
</dbReference>
<dbReference type="PANTHER" id="PTHR37012:SF2">
    <property type="entry name" value="BZIP DOMAIN-CONTAINING PROTEIN-RELATED"/>
    <property type="match status" value="1"/>
</dbReference>
<feature type="region of interest" description="Disordered" evidence="2">
    <location>
        <begin position="187"/>
        <end position="232"/>
    </location>
</feature>
<accession>A0ABR3WGX5</accession>
<gene>
    <name evidence="3" type="ORF">Daus18300_008733</name>
</gene>
<reference evidence="3 4" key="1">
    <citation type="journal article" date="2024" name="IMA Fungus">
        <title>IMA Genome - F19 : A genome assembly and annotation guide to empower mycologists, including annotated draft genome sequences of Ceratocystis pirilliformis, Diaporthe australafricana, Fusarium ophioides, Paecilomyces lecythidis, and Sporothrix stenoceras.</title>
        <authorList>
            <person name="Aylward J."/>
            <person name="Wilson A.M."/>
            <person name="Visagie C.M."/>
            <person name="Spraker J."/>
            <person name="Barnes I."/>
            <person name="Buitendag C."/>
            <person name="Ceriani C."/>
            <person name="Del Mar Angel L."/>
            <person name="du Plessis D."/>
            <person name="Fuchs T."/>
            <person name="Gasser K."/>
            <person name="Kramer D."/>
            <person name="Li W."/>
            <person name="Munsamy K."/>
            <person name="Piso A."/>
            <person name="Price J.L."/>
            <person name="Sonnekus B."/>
            <person name="Thomas C."/>
            <person name="van der Nest A."/>
            <person name="van Dijk A."/>
            <person name="van Heerden A."/>
            <person name="van Vuuren N."/>
            <person name="Yilmaz N."/>
            <person name="Duong T.A."/>
            <person name="van der Merwe N.A."/>
            <person name="Wingfield M.J."/>
            <person name="Wingfield B.D."/>
        </authorList>
    </citation>
    <scope>NUCLEOTIDE SEQUENCE [LARGE SCALE GENOMIC DNA]</scope>
    <source>
        <strain evidence="3 4">CMW 18300</strain>
    </source>
</reference>
<dbReference type="EMBL" id="JAWRVE010000084">
    <property type="protein sequence ID" value="KAL1861617.1"/>
    <property type="molecule type" value="Genomic_DNA"/>
</dbReference>
<evidence type="ECO:0000256" key="1">
    <source>
        <dbReference type="SAM" id="Coils"/>
    </source>
</evidence>
<dbReference type="Pfam" id="PF11905">
    <property type="entry name" value="DUF3425"/>
    <property type="match status" value="1"/>
</dbReference>
<organism evidence="3 4">
    <name type="scientific">Diaporthe australafricana</name>
    <dbReference type="NCBI Taxonomy" id="127596"/>
    <lineage>
        <taxon>Eukaryota</taxon>
        <taxon>Fungi</taxon>
        <taxon>Dikarya</taxon>
        <taxon>Ascomycota</taxon>
        <taxon>Pezizomycotina</taxon>
        <taxon>Sordariomycetes</taxon>
        <taxon>Sordariomycetidae</taxon>
        <taxon>Diaporthales</taxon>
        <taxon>Diaporthaceae</taxon>
        <taxon>Diaporthe</taxon>
    </lineage>
</organism>
<proteinExistence type="predicted"/>
<dbReference type="PANTHER" id="PTHR37012">
    <property type="entry name" value="B-ZIP TRANSCRIPTION FACTOR (EUROFUNG)-RELATED"/>
    <property type="match status" value="1"/>
</dbReference>
<evidence type="ECO:0008006" key="5">
    <source>
        <dbReference type="Google" id="ProtNLM"/>
    </source>
</evidence>
<feature type="compositionally biased region" description="Low complexity" evidence="2">
    <location>
        <begin position="294"/>
        <end position="310"/>
    </location>
</feature>
<keyword evidence="4" id="KW-1185">Reference proteome</keyword>
<name>A0ABR3WGX5_9PEZI</name>
<dbReference type="Gene3D" id="1.20.5.170">
    <property type="match status" value="1"/>
</dbReference>
<feature type="region of interest" description="Disordered" evidence="2">
    <location>
        <begin position="1"/>
        <end position="108"/>
    </location>
</feature>
<evidence type="ECO:0000256" key="2">
    <source>
        <dbReference type="SAM" id="MobiDB-lite"/>
    </source>
</evidence>
<dbReference type="InterPro" id="IPR021833">
    <property type="entry name" value="DUF3425"/>
</dbReference>
<feature type="compositionally biased region" description="Polar residues" evidence="2">
    <location>
        <begin position="187"/>
        <end position="229"/>
    </location>
</feature>
<sequence>MSTNSSIAAASPAGGTRGSHARANSTQGEPLVAGVKRERTIDGAITSPAQSPSASQQSTPAPSYGHGHGPDSKKRKSAAPGSRGVANLTPEQLAKKRANDREAQRAIRERTKMTIENLESRIRELTSQQPYQELQAALRAKEAVEAENADIKRRLASVISMIQPLINSCPNEQQAVLPSPGHSYLNVSATTDPAHSAGQNNVSTPSSDASPSQEHYATQWNSGASTSSGPVAAQAQAYKTQLNQQRHDLAHGLEFGTERLGLDFLLDQSQRARGINNVANGTAHAQESSAFRQHAPPTSSSHPNSPYPHSGGRGTDYVTASRSGGMDSNIDPALQGAIDPALSNYSTPIKNCPPTCPLDSLLLDFLHERRQRAAEGLPTQEIIGPGYPSVSSLLNPMKDSHPLSKVFIDILQTFPDISMLPERVAVLYVMFLLMRWQIHPSQENYERLPEFVRPLPGQLYTPHPAWLDSLPFPAMRDRLITDYAPPETFPFEHFFIPFTTTVSLNWPYEDTDTLLQSPESDELMINPVFERHLRRRENWTLGEAFARAFPALEGTYNLKVDGASGGHNGRHSSEGR</sequence>
<comment type="caution">
    <text evidence="3">The sequence shown here is derived from an EMBL/GenBank/DDBJ whole genome shotgun (WGS) entry which is preliminary data.</text>
</comment>
<keyword evidence="1" id="KW-0175">Coiled coil</keyword>
<protein>
    <recommendedName>
        <fullName evidence="5">BZIP transcription factor</fullName>
    </recommendedName>
</protein>
<feature type="coiled-coil region" evidence="1">
    <location>
        <begin position="108"/>
        <end position="154"/>
    </location>
</feature>